<keyword evidence="3" id="KW-0812">Transmembrane</keyword>
<feature type="transmembrane region" description="Helical" evidence="3">
    <location>
        <begin position="186"/>
        <end position="212"/>
    </location>
</feature>
<accession>A0ABW2UF26</accession>
<keyword evidence="4" id="KW-0966">Cell projection</keyword>
<dbReference type="PANTHER" id="PTHR30531:SF12">
    <property type="entry name" value="FLAGELLAR BIOSYNTHETIC PROTEIN FLHB"/>
    <property type="match status" value="1"/>
</dbReference>
<gene>
    <name evidence="4" type="primary">flhB</name>
    <name evidence="4" type="ORF">ACFQXB_00165</name>
</gene>
<dbReference type="PRINTS" id="PR00950">
    <property type="entry name" value="TYPE3IMSPROT"/>
</dbReference>
<feature type="transmembrane region" description="Helical" evidence="3">
    <location>
        <begin position="147"/>
        <end position="166"/>
    </location>
</feature>
<feature type="transmembrane region" description="Helical" evidence="3">
    <location>
        <begin position="99"/>
        <end position="118"/>
    </location>
</feature>
<dbReference type="Gene3D" id="3.40.1690.10">
    <property type="entry name" value="secretion proteins EscU"/>
    <property type="match status" value="1"/>
</dbReference>
<comment type="caution">
    <text evidence="4">The sequence shown here is derived from an EMBL/GenBank/DDBJ whole genome shotgun (WGS) entry which is preliminary data.</text>
</comment>
<evidence type="ECO:0000256" key="1">
    <source>
        <dbReference type="ARBA" id="ARBA00010690"/>
    </source>
</evidence>
<reference evidence="5" key="1">
    <citation type="journal article" date="2019" name="Int. J. Syst. Evol. Microbiol.">
        <title>The Global Catalogue of Microorganisms (GCM) 10K type strain sequencing project: providing services to taxonomists for standard genome sequencing and annotation.</title>
        <authorList>
            <consortium name="The Broad Institute Genomics Platform"/>
            <consortium name="The Broad Institute Genome Sequencing Center for Infectious Disease"/>
            <person name="Wu L."/>
            <person name="Ma J."/>
        </authorList>
    </citation>
    <scope>NUCLEOTIDE SEQUENCE [LARGE SCALE GENOMIC DNA]</scope>
    <source>
        <strain evidence="5">CGMCC 1.12750</strain>
    </source>
</reference>
<proteinExistence type="inferred from homology"/>
<keyword evidence="4" id="KW-0282">Flagellum</keyword>
<keyword evidence="4" id="KW-0969">Cilium</keyword>
<name>A0ABW2UF26_9RHOB</name>
<keyword evidence="3" id="KW-0472">Membrane</keyword>
<dbReference type="EMBL" id="JBHTFQ010000001">
    <property type="protein sequence ID" value="MFC7702605.1"/>
    <property type="molecule type" value="Genomic_DNA"/>
</dbReference>
<evidence type="ECO:0000256" key="2">
    <source>
        <dbReference type="SAM" id="MobiDB-lite"/>
    </source>
</evidence>
<comment type="similarity">
    <text evidence="1">Belongs to the type III secretion exporter family.</text>
</comment>
<feature type="region of interest" description="Disordered" evidence="2">
    <location>
        <begin position="1"/>
        <end position="24"/>
    </location>
</feature>
<evidence type="ECO:0000313" key="5">
    <source>
        <dbReference type="Proteomes" id="UP001596516"/>
    </source>
</evidence>
<sequence length="361" mass="39496">MSQEESGEKEHEPSQRKLEQAREKGEVVKSTELTTAAAYLGLLLAGVIAGLATLRQAGDAGLVLLDQADRLAPLFLTQGSAIAGGLLGTVALAMAPLLLLPAVCVFLALVAQRAIVFAPDKLMPKLSRISPLGNAKNKFGRSGLFEFAKSFLKLIIISLVLWIFLLSRLPEIVASLHLAPGPISALFFRLVGAFLSIILVIATLLGAVDYLWQRHEHLRKNRMTRKEMMDEMKNSEGDPHIKQQRRQRGYEIATNRMMADVPKSDVVIVNPTHYAVALKWDRTTPGAPVCVAKGVDEVAARIRAAAAEAGVPLHHDAPTARALHATVRIGEQIRPEHYRAVAAAIRFAETMRQKARKGWQR</sequence>
<protein>
    <submittedName>
        <fullName evidence="4">Flagellar type III secretion system protein FlhB</fullName>
    </submittedName>
</protein>
<keyword evidence="5" id="KW-1185">Reference proteome</keyword>
<dbReference type="PANTHER" id="PTHR30531">
    <property type="entry name" value="FLAGELLAR BIOSYNTHETIC PROTEIN FLHB"/>
    <property type="match status" value="1"/>
</dbReference>
<dbReference type="InterPro" id="IPR006135">
    <property type="entry name" value="T3SS_substrate_exporter"/>
</dbReference>
<feature type="transmembrane region" description="Helical" evidence="3">
    <location>
        <begin position="36"/>
        <end position="54"/>
    </location>
</feature>
<evidence type="ECO:0000256" key="3">
    <source>
        <dbReference type="SAM" id="Phobius"/>
    </source>
</evidence>
<dbReference type="InterPro" id="IPR029025">
    <property type="entry name" value="T3SS_substrate_exporter_C"/>
</dbReference>
<keyword evidence="3" id="KW-1133">Transmembrane helix</keyword>
<organism evidence="4 5">
    <name type="scientific">Plastorhodobacter daqingensis</name>
    <dbReference type="NCBI Taxonomy" id="1387281"/>
    <lineage>
        <taxon>Bacteria</taxon>
        <taxon>Pseudomonadati</taxon>
        <taxon>Pseudomonadota</taxon>
        <taxon>Alphaproteobacteria</taxon>
        <taxon>Rhodobacterales</taxon>
        <taxon>Paracoccaceae</taxon>
        <taxon>Plastorhodobacter</taxon>
    </lineage>
</organism>
<dbReference type="Pfam" id="PF01312">
    <property type="entry name" value="Bac_export_2"/>
    <property type="match status" value="1"/>
</dbReference>
<dbReference type="RefSeq" id="WP_377397290.1">
    <property type="nucleotide sequence ID" value="NZ_JBHTFQ010000001.1"/>
</dbReference>
<dbReference type="SUPFAM" id="SSF160544">
    <property type="entry name" value="EscU C-terminal domain-like"/>
    <property type="match status" value="1"/>
</dbReference>
<dbReference type="Proteomes" id="UP001596516">
    <property type="component" value="Unassembled WGS sequence"/>
</dbReference>
<evidence type="ECO:0000313" key="4">
    <source>
        <dbReference type="EMBL" id="MFC7702605.1"/>
    </source>
</evidence>